<evidence type="ECO:0000313" key="2">
    <source>
        <dbReference type="EMBL" id="KAK9696106.1"/>
    </source>
</evidence>
<organism evidence="2 3">
    <name type="scientific">Popillia japonica</name>
    <name type="common">Japanese beetle</name>
    <dbReference type="NCBI Taxonomy" id="7064"/>
    <lineage>
        <taxon>Eukaryota</taxon>
        <taxon>Metazoa</taxon>
        <taxon>Ecdysozoa</taxon>
        <taxon>Arthropoda</taxon>
        <taxon>Hexapoda</taxon>
        <taxon>Insecta</taxon>
        <taxon>Pterygota</taxon>
        <taxon>Neoptera</taxon>
        <taxon>Endopterygota</taxon>
        <taxon>Coleoptera</taxon>
        <taxon>Polyphaga</taxon>
        <taxon>Scarabaeiformia</taxon>
        <taxon>Scarabaeidae</taxon>
        <taxon>Rutelinae</taxon>
        <taxon>Popillia</taxon>
    </lineage>
</organism>
<proteinExistence type="predicted"/>
<evidence type="ECO:0000256" key="1">
    <source>
        <dbReference type="SAM" id="MobiDB-lite"/>
    </source>
</evidence>
<evidence type="ECO:0000313" key="3">
    <source>
        <dbReference type="Proteomes" id="UP001458880"/>
    </source>
</evidence>
<feature type="compositionally biased region" description="Polar residues" evidence="1">
    <location>
        <begin position="1"/>
        <end position="13"/>
    </location>
</feature>
<gene>
    <name evidence="2" type="ORF">QE152_g32125</name>
</gene>
<feature type="region of interest" description="Disordered" evidence="1">
    <location>
        <begin position="53"/>
        <end position="80"/>
    </location>
</feature>
<reference evidence="2 3" key="1">
    <citation type="journal article" date="2024" name="BMC Genomics">
        <title>De novo assembly and annotation of Popillia japonica's genome with initial clues to its potential as an invasive pest.</title>
        <authorList>
            <person name="Cucini C."/>
            <person name="Boschi S."/>
            <person name="Funari R."/>
            <person name="Cardaioli E."/>
            <person name="Iannotti N."/>
            <person name="Marturano G."/>
            <person name="Paoli F."/>
            <person name="Bruttini M."/>
            <person name="Carapelli A."/>
            <person name="Frati F."/>
            <person name="Nardi F."/>
        </authorList>
    </citation>
    <scope>NUCLEOTIDE SEQUENCE [LARGE SCALE GENOMIC DNA]</scope>
    <source>
        <strain evidence="2">DMR45628</strain>
    </source>
</reference>
<feature type="compositionally biased region" description="Basic residues" evidence="1">
    <location>
        <begin position="67"/>
        <end position="77"/>
    </location>
</feature>
<comment type="caution">
    <text evidence="2">The sequence shown here is derived from an EMBL/GenBank/DDBJ whole genome shotgun (WGS) entry which is preliminary data.</text>
</comment>
<dbReference type="Proteomes" id="UP001458880">
    <property type="component" value="Unassembled WGS sequence"/>
</dbReference>
<accession>A0AAW1J092</accession>
<keyword evidence="3" id="KW-1185">Reference proteome</keyword>
<dbReference type="EMBL" id="JASPKY010000461">
    <property type="protein sequence ID" value="KAK9696106.1"/>
    <property type="molecule type" value="Genomic_DNA"/>
</dbReference>
<protein>
    <submittedName>
        <fullName evidence="2">Uncharacterized protein</fullName>
    </submittedName>
</protein>
<sequence length="263" mass="29920">MESSCIDSSTPPQSHVGEPSIADARATTSGTLYRNELSTVHSNISAVSELVSPEQIRPFPKADARKTSKRGGRKPGRCRILTDTPEKNEIEKQGEVRKQKIIPKNKIQKVKRKIESSSSEEQKIIPKNKIQKVKRKIESSSSEEDEELSIDPDDSLQDVEFGIEEEEDINEELYANDFILVRLCGKKSYKFYIAQIIQTGEPLEVKYLKKVGINTFICLDETLYELQTSEVVMKLPCPFISGGTERKRRQMVFHVDFTCYNVE</sequence>
<name>A0AAW1J092_POPJA</name>
<dbReference type="AlphaFoldDB" id="A0AAW1J092"/>
<feature type="region of interest" description="Disordered" evidence="1">
    <location>
        <begin position="1"/>
        <end position="23"/>
    </location>
</feature>